<proteinExistence type="inferred from homology"/>
<dbReference type="EMBL" id="JACRYT010000005">
    <property type="protein sequence ID" value="MBC6679565.1"/>
    <property type="molecule type" value="Genomic_DNA"/>
</dbReference>
<dbReference type="EC" id="5.1.3.2" evidence="5 11"/>
<keyword evidence="10 11" id="KW-0119">Carbohydrate metabolism</keyword>
<dbReference type="PANTHER" id="PTHR43725:SF53">
    <property type="entry name" value="UDP-ARABINOSE 4-EPIMERASE 1"/>
    <property type="match status" value="1"/>
</dbReference>
<dbReference type="NCBIfam" id="TIGR01179">
    <property type="entry name" value="galE"/>
    <property type="match status" value="1"/>
</dbReference>
<reference evidence="13" key="1">
    <citation type="submission" date="2020-08" db="EMBL/GenBank/DDBJ databases">
        <title>Genome public.</title>
        <authorList>
            <person name="Liu C."/>
            <person name="Sun Q."/>
        </authorList>
    </citation>
    <scope>NUCLEOTIDE SEQUENCE</scope>
    <source>
        <strain evidence="13">BX12</strain>
    </source>
</reference>
<name>A0A923NN10_9FIRM</name>
<gene>
    <name evidence="13" type="primary">galE</name>
    <name evidence="13" type="ORF">H9L42_06970</name>
</gene>
<evidence type="ECO:0000256" key="4">
    <source>
        <dbReference type="ARBA" id="ARBA00007637"/>
    </source>
</evidence>
<dbReference type="InterPro" id="IPR036291">
    <property type="entry name" value="NAD(P)-bd_dom_sf"/>
</dbReference>
<comment type="similarity">
    <text evidence="4 11">Belongs to the NAD(P)-dependent epimerase/dehydratase family.</text>
</comment>
<dbReference type="GO" id="GO:0033499">
    <property type="term" value="P:galactose catabolic process via UDP-galactose, Leloir pathway"/>
    <property type="evidence" value="ECO:0007669"/>
    <property type="project" value="TreeGrafter"/>
</dbReference>
<evidence type="ECO:0000256" key="10">
    <source>
        <dbReference type="ARBA" id="ARBA00023277"/>
    </source>
</evidence>
<keyword evidence="8" id="KW-0299">Galactose metabolism</keyword>
<organism evidence="13 14">
    <name type="scientific">Zhenpiania hominis</name>
    <dbReference type="NCBI Taxonomy" id="2763644"/>
    <lineage>
        <taxon>Bacteria</taxon>
        <taxon>Bacillati</taxon>
        <taxon>Bacillota</taxon>
        <taxon>Clostridia</taxon>
        <taxon>Peptostreptococcales</taxon>
        <taxon>Anaerovoracaceae</taxon>
        <taxon>Zhenpiania</taxon>
    </lineage>
</organism>
<evidence type="ECO:0000256" key="7">
    <source>
        <dbReference type="ARBA" id="ARBA00023027"/>
    </source>
</evidence>
<dbReference type="SUPFAM" id="SSF51735">
    <property type="entry name" value="NAD(P)-binding Rossmann-fold domains"/>
    <property type="match status" value="1"/>
</dbReference>
<dbReference type="InterPro" id="IPR001509">
    <property type="entry name" value="Epimerase_deHydtase"/>
</dbReference>
<evidence type="ECO:0000313" key="13">
    <source>
        <dbReference type="EMBL" id="MBC6679565.1"/>
    </source>
</evidence>
<keyword evidence="7 11" id="KW-0520">NAD</keyword>
<keyword evidence="9 11" id="KW-0413">Isomerase</keyword>
<dbReference type="RefSeq" id="WP_187302669.1">
    <property type="nucleotide sequence ID" value="NZ_JACRYT010000005.1"/>
</dbReference>
<evidence type="ECO:0000256" key="3">
    <source>
        <dbReference type="ARBA" id="ARBA00004947"/>
    </source>
</evidence>
<dbReference type="Gene3D" id="3.40.50.720">
    <property type="entry name" value="NAD(P)-binding Rossmann-like Domain"/>
    <property type="match status" value="1"/>
</dbReference>
<dbReference type="Pfam" id="PF01370">
    <property type="entry name" value="Epimerase"/>
    <property type="match status" value="1"/>
</dbReference>
<evidence type="ECO:0000256" key="5">
    <source>
        <dbReference type="ARBA" id="ARBA00013189"/>
    </source>
</evidence>
<evidence type="ECO:0000259" key="12">
    <source>
        <dbReference type="Pfam" id="PF01370"/>
    </source>
</evidence>
<comment type="cofactor">
    <cofactor evidence="2 11">
        <name>NAD(+)</name>
        <dbReference type="ChEBI" id="CHEBI:57540"/>
    </cofactor>
</comment>
<evidence type="ECO:0000256" key="6">
    <source>
        <dbReference type="ARBA" id="ARBA00018569"/>
    </source>
</evidence>
<dbReference type="Proteomes" id="UP000602647">
    <property type="component" value="Unassembled WGS sequence"/>
</dbReference>
<evidence type="ECO:0000256" key="1">
    <source>
        <dbReference type="ARBA" id="ARBA00000083"/>
    </source>
</evidence>
<dbReference type="CDD" id="cd05247">
    <property type="entry name" value="UDP_G4E_1_SDR_e"/>
    <property type="match status" value="1"/>
</dbReference>
<comment type="catalytic activity">
    <reaction evidence="1 11">
        <text>UDP-alpha-D-glucose = UDP-alpha-D-galactose</text>
        <dbReference type="Rhea" id="RHEA:22168"/>
        <dbReference type="ChEBI" id="CHEBI:58885"/>
        <dbReference type="ChEBI" id="CHEBI:66914"/>
        <dbReference type="EC" id="5.1.3.2"/>
    </reaction>
</comment>
<evidence type="ECO:0000313" key="14">
    <source>
        <dbReference type="Proteomes" id="UP000602647"/>
    </source>
</evidence>
<evidence type="ECO:0000256" key="9">
    <source>
        <dbReference type="ARBA" id="ARBA00023235"/>
    </source>
</evidence>
<keyword evidence="14" id="KW-1185">Reference proteome</keyword>
<accession>A0A923NN10</accession>
<dbReference type="Gene3D" id="3.90.25.10">
    <property type="entry name" value="UDP-galactose 4-epimerase, domain 1"/>
    <property type="match status" value="1"/>
</dbReference>
<dbReference type="InterPro" id="IPR005886">
    <property type="entry name" value="UDP_G4E"/>
</dbReference>
<dbReference type="GO" id="GO:0003978">
    <property type="term" value="F:UDP-glucose 4-epimerase activity"/>
    <property type="evidence" value="ECO:0007669"/>
    <property type="project" value="UniProtKB-UniRule"/>
</dbReference>
<protein>
    <recommendedName>
        <fullName evidence="6 11">UDP-glucose 4-epimerase</fullName>
        <ecNumber evidence="5 11">5.1.3.2</ecNumber>
    </recommendedName>
</protein>
<dbReference type="AlphaFoldDB" id="A0A923NN10"/>
<comment type="pathway">
    <text evidence="3 11">Carbohydrate metabolism; galactose metabolism.</text>
</comment>
<comment type="subunit">
    <text evidence="11">Homodimer.</text>
</comment>
<evidence type="ECO:0000256" key="8">
    <source>
        <dbReference type="ARBA" id="ARBA00023144"/>
    </source>
</evidence>
<evidence type="ECO:0000256" key="11">
    <source>
        <dbReference type="RuleBase" id="RU366046"/>
    </source>
</evidence>
<feature type="domain" description="NAD-dependent epimerase/dehydratase" evidence="12">
    <location>
        <begin position="3"/>
        <end position="251"/>
    </location>
</feature>
<comment type="caution">
    <text evidence="13">The sequence shown here is derived from an EMBL/GenBank/DDBJ whole genome shotgun (WGS) entry which is preliminary data.</text>
</comment>
<dbReference type="PANTHER" id="PTHR43725">
    <property type="entry name" value="UDP-GLUCOSE 4-EPIMERASE"/>
    <property type="match status" value="1"/>
</dbReference>
<sequence>MAILICGGAGYIGSHTNKLLADNGYETIIFDNLIYGHEEAVKWGIFRKGDLKNSDEIEELFQDYKIDAVLHFAAYAYVGESVKEPEKYYINNVSNTLNLLKTMRKHGCKKIIFSSTCATYGKPVNMPITENMKQMPINPYGTSKYMIERILDDYHRAYDLEYVVLRYFNAAGADFGGEVGESHDPETHVIPLLLDAASGKKDEFKIFGTDYQTPDGSCIRDYIHVVDLARAHLAALKYLEQGRKSDCFNLGNEVGISIFELIETTRKVTGKNFKVIYADKRVGDPAVLVASSAKAKATFNWKPKYSDIETIIKSAWQWHENKAY</sequence>
<evidence type="ECO:0000256" key="2">
    <source>
        <dbReference type="ARBA" id="ARBA00001911"/>
    </source>
</evidence>